<dbReference type="RefSeq" id="WP_137450868.1">
    <property type="nucleotide sequence ID" value="NZ_SZZH01000004.1"/>
</dbReference>
<dbReference type="Proteomes" id="UP000306985">
    <property type="component" value="Unassembled WGS sequence"/>
</dbReference>
<reference evidence="2 3" key="1">
    <citation type="submission" date="2019-05" db="EMBL/GenBank/DDBJ databases">
        <title>Nakamurella sp. N5BH11, whole genome shotgun sequence.</title>
        <authorList>
            <person name="Tuo L."/>
        </authorList>
    </citation>
    <scope>NUCLEOTIDE SEQUENCE [LARGE SCALE GENOMIC DNA]</scope>
    <source>
        <strain evidence="2 3">N5BH11</strain>
    </source>
</reference>
<dbReference type="AlphaFoldDB" id="A0A4U6QCG5"/>
<protein>
    <submittedName>
        <fullName evidence="2">Uncharacterized protein</fullName>
    </submittedName>
</protein>
<name>A0A4U6QCG5_9ACTN</name>
<evidence type="ECO:0000313" key="3">
    <source>
        <dbReference type="Proteomes" id="UP000306985"/>
    </source>
</evidence>
<keyword evidence="3" id="KW-1185">Reference proteome</keyword>
<comment type="caution">
    <text evidence="2">The sequence shown here is derived from an EMBL/GenBank/DDBJ whole genome shotgun (WGS) entry which is preliminary data.</text>
</comment>
<gene>
    <name evidence="2" type="ORF">FDO65_16740</name>
</gene>
<sequence length="123" mass="13424">MTATGVDPSSVTWTSFRAVRETATSFHMDWPVHQPDDPGAAGATVFILDENDRRVSDVAAPDLTDEAADAALDRIGWSRRGPWQPDVFGRPTARVLATAAREPIPLPRQRTPTLVDEATLHHA</sequence>
<evidence type="ECO:0000256" key="1">
    <source>
        <dbReference type="SAM" id="MobiDB-lite"/>
    </source>
</evidence>
<accession>A0A4U6QCG5</accession>
<dbReference type="EMBL" id="SZZH01000004">
    <property type="protein sequence ID" value="TKV57784.1"/>
    <property type="molecule type" value="Genomic_DNA"/>
</dbReference>
<organism evidence="2 3">
    <name type="scientific">Nakamurella flava</name>
    <dbReference type="NCBI Taxonomy" id="2576308"/>
    <lineage>
        <taxon>Bacteria</taxon>
        <taxon>Bacillati</taxon>
        <taxon>Actinomycetota</taxon>
        <taxon>Actinomycetes</taxon>
        <taxon>Nakamurellales</taxon>
        <taxon>Nakamurellaceae</taxon>
        <taxon>Nakamurella</taxon>
    </lineage>
</organism>
<evidence type="ECO:0000313" key="2">
    <source>
        <dbReference type="EMBL" id="TKV57784.1"/>
    </source>
</evidence>
<feature type="region of interest" description="Disordered" evidence="1">
    <location>
        <begin position="101"/>
        <end position="123"/>
    </location>
</feature>
<proteinExistence type="predicted"/>